<evidence type="ECO:0000313" key="2">
    <source>
        <dbReference type="EMBL" id="QJE96195.1"/>
    </source>
</evidence>
<name>A0A858RHL2_9BACT</name>
<accession>A0A858RHL2</accession>
<evidence type="ECO:0000313" key="3">
    <source>
        <dbReference type="Proteomes" id="UP000501812"/>
    </source>
</evidence>
<feature type="chain" id="PRO_5032839790" evidence="1">
    <location>
        <begin position="27"/>
        <end position="526"/>
    </location>
</feature>
<gene>
    <name evidence="2" type="ORF">HHL09_10495</name>
</gene>
<dbReference type="KEGG" id="luo:HHL09_10495"/>
<dbReference type="AlphaFoldDB" id="A0A858RHL2"/>
<organism evidence="2 3">
    <name type="scientific">Luteolibacter luteus</name>
    <dbReference type="NCBI Taxonomy" id="2728835"/>
    <lineage>
        <taxon>Bacteria</taxon>
        <taxon>Pseudomonadati</taxon>
        <taxon>Verrucomicrobiota</taxon>
        <taxon>Verrucomicrobiia</taxon>
        <taxon>Verrucomicrobiales</taxon>
        <taxon>Verrucomicrobiaceae</taxon>
        <taxon>Luteolibacter</taxon>
    </lineage>
</organism>
<keyword evidence="3" id="KW-1185">Reference proteome</keyword>
<dbReference type="RefSeq" id="WP_169454596.1">
    <property type="nucleotide sequence ID" value="NZ_CP051774.1"/>
</dbReference>
<reference evidence="2 3" key="1">
    <citation type="submission" date="2020-04" db="EMBL/GenBank/DDBJ databases">
        <title>Luteolibacter sp. G-1-1-1 isolated from soil.</title>
        <authorList>
            <person name="Dahal R.H."/>
        </authorList>
    </citation>
    <scope>NUCLEOTIDE SEQUENCE [LARGE SCALE GENOMIC DNA]</scope>
    <source>
        <strain evidence="2 3">G-1-1-1</strain>
    </source>
</reference>
<dbReference type="EMBL" id="CP051774">
    <property type="protein sequence ID" value="QJE96195.1"/>
    <property type="molecule type" value="Genomic_DNA"/>
</dbReference>
<feature type="signal peptide" evidence="1">
    <location>
        <begin position="1"/>
        <end position="26"/>
    </location>
</feature>
<dbReference type="Proteomes" id="UP000501812">
    <property type="component" value="Chromosome"/>
</dbReference>
<evidence type="ECO:0000256" key="1">
    <source>
        <dbReference type="SAM" id="SignalP"/>
    </source>
</evidence>
<keyword evidence="1" id="KW-0732">Signal</keyword>
<proteinExistence type="predicted"/>
<sequence>MKTIPSLLRPITAGAIQVLPSAAALADGADNFNDNSKSAVNWGTDGISGNGALTETSQRLQYTCPTGTFDDSAERPWELTRFPYNANWEVQIDAVNNTAPSPPLQVNSMGIRLLSPHSAGDYLYHEFYNSAIGGPSRQGANADMTFGGSSLGGADSSELAVDRIGLRMTWDSKTKVLTTYYDTNLANGYQWTILGTFGLEGSGGDDANANWGLAGTDQFFLSVYGFSAFMSVPAGQMHLDNFSETGGVGGSGGTRPQPVGNFPFVFPGGNAALTRILSITGNYQGISPSPGQRAYSIDLAQDESGKVSAMGTMEGILDENGSPTIAMDVGSVKTVNEEPFVQLKGSFKGELDGLSTHFKGNASVPLEVVDLDPGEQGIQGSGNFTSKVGGVPSSGKNMQIEVPASPEALDNLKQDWSLDLDIALKAINGKQRTVASAKLVLPNGDIIQYPEKIVKYSEQKGYRITFKKGTNISADPDAPDKKSTVILTGLRFEKTGDSWEPVAGTITYKFLGQSGTENLMEFVPPP</sequence>
<protein>
    <submittedName>
        <fullName evidence="2">Uncharacterized protein</fullName>
    </submittedName>
</protein>